<dbReference type="SUPFAM" id="SSF52058">
    <property type="entry name" value="L domain-like"/>
    <property type="match status" value="1"/>
</dbReference>
<dbReference type="SUPFAM" id="SSF52047">
    <property type="entry name" value="RNI-like"/>
    <property type="match status" value="1"/>
</dbReference>
<dbReference type="InterPro" id="IPR036388">
    <property type="entry name" value="WH-like_DNA-bd_sf"/>
</dbReference>
<dbReference type="PANTHER" id="PTHR36766:SF64">
    <property type="entry name" value="OS12G0206100 PROTEIN"/>
    <property type="match status" value="1"/>
</dbReference>
<keyword evidence="7" id="KW-1185">Reference proteome</keyword>
<dbReference type="Gene3D" id="3.40.50.300">
    <property type="entry name" value="P-loop containing nucleotide triphosphate hydrolases"/>
    <property type="match status" value="1"/>
</dbReference>
<feature type="domain" description="Disease resistance protein winged helix" evidence="4">
    <location>
        <begin position="466"/>
        <end position="541"/>
    </location>
</feature>
<dbReference type="Pfam" id="PF25019">
    <property type="entry name" value="LRR_R13L1-DRL21"/>
    <property type="match status" value="1"/>
</dbReference>
<sequence length="1114" mass="125319">MAEAAAAAAFAKNAAIFMGKTAAGAAISYLVNKALGRLSAEEEDLHRSLKEKLPVIQAIFDAGDHELVRERLGDWLWIFRDAMQEAEDALDELEFLDLEKEVKDRRLREAKNWKVSLSSRFSFSRIGTGVRRSVSAATTGGTPKRLKDALKGLHSVLENAGDFLSVIMNVRSSSSDIQDLGNTRETTRELTTTVFGRHKEKGELLEWLGVHTSADIVDHKLSLCAIVGGGGMGKTTLAQSICQDKNVQDHFGNMIIWVHVSKRFDPRALMSKIMESINPDKSRAMALDSLQSDLIKQLVTKRFFLVLDDAWEDANGIKWKEFLGPLRNNAAMGGRILLTTRMRSVAEAITLQMQVEVKCLELRGLGHEDTLKLFNHHAFGDSYPNDRLDLLRIAEQIVGKLKGCPFIAEVLGQQLRDNTDLSRWNTILNQDIYQYDEIGPAIKEMLKRSYQNLSYELQLCFRYCSMFPPGFKFKMEELTEMWVGSGLILQQENAIKNQEDTAREHFCNLARKSFFSLVPRELLADPSEDYYVMHDLMYDLACTVSSEECLRFTDGGHSADIHCVPKLRHLYIQSLNSEIITIISQSKNLRTLIIENGANSVQKELAHDLKKAIKGRTSLRLLKLDGHGLIGLNDAATELKHLRYIYMSAIDEPNLCKLLKLYHLQVLRITKIDEEDKRMKKDGHRITELQDLGKLRKIIVLDVQNVSNFNEAYAVRLDNKTALKVLSLGWSDDNARDDVQILTKLVPHRSLKNLIISGYIGIKPPIWMEPSYLTNLVYLKLDGCVQWHELPLLGTLRSLKHVFLVHLTKLKCIASLSNGSGGLPPHLVTFDVKYCPDLSELPVLPFSLKFLGVEAVGISSLPTTMSDLERLIEPRLSVLQIESCEFLASLDGSFLQEEHYNALSVLKLFRCHKLSSLPDAAHFQRMCVLESVEIVDCDILASLGGLVALSHLKLLKIERCGNLLNTSSSRLPQSQDESLSLELETLAIDDHLLLVLTPLRNLCCTRRLIISGESITNLLPEDWLLQNGLHLEHIQISNAEHLQSLPLKMHDLHALRSLLLHKAPLLQSLPLMPPQLWALIITGCCTELNEQCLAGGSEWAKISHIYRCNISNGR</sequence>
<dbReference type="SUPFAM" id="SSF52540">
    <property type="entry name" value="P-loop containing nucleoside triphosphate hydrolases"/>
    <property type="match status" value="1"/>
</dbReference>
<dbReference type="GO" id="GO:0006952">
    <property type="term" value="P:defense response"/>
    <property type="evidence" value="ECO:0007669"/>
    <property type="project" value="UniProtKB-KW"/>
</dbReference>
<dbReference type="PRINTS" id="PR00364">
    <property type="entry name" value="DISEASERSIST"/>
</dbReference>
<dbReference type="Gene3D" id="3.80.10.10">
    <property type="entry name" value="Ribonuclease Inhibitor"/>
    <property type="match status" value="2"/>
</dbReference>
<evidence type="ECO:0000313" key="6">
    <source>
        <dbReference type="EMBL" id="CAD6270013.1"/>
    </source>
</evidence>
<keyword evidence="2" id="KW-0611">Plant defense</keyword>
<protein>
    <submittedName>
        <fullName evidence="6">Uncharacterized protein</fullName>
    </submittedName>
</protein>
<dbReference type="GO" id="GO:0043531">
    <property type="term" value="F:ADP binding"/>
    <property type="evidence" value="ECO:0007669"/>
    <property type="project" value="InterPro"/>
</dbReference>
<name>A0A811RJ87_9POAL</name>
<evidence type="ECO:0000259" key="3">
    <source>
        <dbReference type="Pfam" id="PF00931"/>
    </source>
</evidence>
<dbReference type="PANTHER" id="PTHR36766">
    <property type="entry name" value="PLANT BROAD-SPECTRUM MILDEW RESISTANCE PROTEIN RPW8"/>
    <property type="match status" value="1"/>
</dbReference>
<dbReference type="AlphaFoldDB" id="A0A811RJ87"/>
<gene>
    <name evidence="6" type="ORF">NCGR_LOCUS53309</name>
</gene>
<comment type="caution">
    <text evidence="6">The sequence shown here is derived from an EMBL/GenBank/DDBJ whole genome shotgun (WGS) entry which is preliminary data.</text>
</comment>
<dbReference type="EMBL" id="CAJGYO010000015">
    <property type="protein sequence ID" value="CAD6270013.1"/>
    <property type="molecule type" value="Genomic_DNA"/>
</dbReference>
<dbReference type="Pfam" id="PF23559">
    <property type="entry name" value="WHD_DRP"/>
    <property type="match status" value="1"/>
</dbReference>
<dbReference type="InterPro" id="IPR002182">
    <property type="entry name" value="NB-ARC"/>
</dbReference>
<evidence type="ECO:0000256" key="2">
    <source>
        <dbReference type="ARBA" id="ARBA00022821"/>
    </source>
</evidence>
<keyword evidence="1" id="KW-0433">Leucine-rich repeat</keyword>
<dbReference type="InterPro" id="IPR027417">
    <property type="entry name" value="P-loop_NTPase"/>
</dbReference>
<dbReference type="Gene3D" id="1.10.10.10">
    <property type="entry name" value="Winged helix-like DNA-binding domain superfamily/Winged helix DNA-binding domain"/>
    <property type="match status" value="1"/>
</dbReference>
<accession>A0A811RJ87</accession>
<proteinExistence type="predicted"/>
<dbReference type="InterPro" id="IPR056789">
    <property type="entry name" value="LRR_R13L1-DRL21"/>
</dbReference>
<feature type="domain" description="NB-ARC" evidence="3">
    <location>
        <begin position="221"/>
        <end position="379"/>
    </location>
</feature>
<evidence type="ECO:0000256" key="1">
    <source>
        <dbReference type="ARBA" id="ARBA00022614"/>
    </source>
</evidence>
<feature type="domain" description="R13L1/DRL21-like LRR repeat region" evidence="5">
    <location>
        <begin position="686"/>
        <end position="805"/>
    </location>
</feature>
<dbReference type="Pfam" id="PF00931">
    <property type="entry name" value="NB-ARC"/>
    <property type="match status" value="1"/>
</dbReference>
<reference evidence="6" key="1">
    <citation type="submission" date="2020-10" db="EMBL/GenBank/DDBJ databases">
        <authorList>
            <person name="Han B."/>
            <person name="Lu T."/>
            <person name="Zhao Q."/>
            <person name="Huang X."/>
            <person name="Zhao Y."/>
        </authorList>
    </citation>
    <scope>NUCLEOTIDE SEQUENCE</scope>
</reference>
<evidence type="ECO:0000313" key="7">
    <source>
        <dbReference type="Proteomes" id="UP000604825"/>
    </source>
</evidence>
<dbReference type="Proteomes" id="UP000604825">
    <property type="component" value="Unassembled WGS sequence"/>
</dbReference>
<dbReference type="OrthoDB" id="431454at2759"/>
<dbReference type="InterPro" id="IPR058922">
    <property type="entry name" value="WHD_DRP"/>
</dbReference>
<dbReference type="InterPro" id="IPR032675">
    <property type="entry name" value="LRR_dom_sf"/>
</dbReference>
<organism evidence="6 7">
    <name type="scientific">Miscanthus lutarioriparius</name>
    <dbReference type="NCBI Taxonomy" id="422564"/>
    <lineage>
        <taxon>Eukaryota</taxon>
        <taxon>Viridiplantae</taxon>
        <taxon>Streptophyta</taxon>
        <taxon>Embryophyta</taxon>
        <taxon>Tracheophyta</taxon>
        <taxon>Spermatophyta</taxon>
        <taxon>Magnoliopsida</taxon>
        <taxon>Liliopsida</taxon>
        <taxon>Poales</taxon>
        <taxon>Poaceae</taxon>
        <taxon>PACMAD clade</taxon>
        <taxon>Panicoideae</taxon>
        <taxon>Andropogonodae</taxon>
        <taxon>Andropogoneae</taxon>
        <taxon>Saccharinae</taxon>
        <taxon>Miscanthus</taxon>
    </lineage>
</organism>
<evidence type="ECO:0000259" key="5">
    <source>
        <dbReference type="Pfam" id="PF25019"/>
    </source>
</evidence>
<evidence type="ECO:0000259" key="4">
    <source>
        <dbReference type="Pfam" id="PF23559"/>
    </source>
</evidence>